<feature type="compositionally biased region" description="Polar residues" evidence="7">
    <location>
        <begin position="83"/>
        <end position="94"/>
    </location>
</feature>
<sequence>MGRQKLKSSFKSLQEAITSLKPVGPLCIQEAKTLSFREVDPYPSFNYVCYSPSTYSSSSSFSSGHSKLLLTQPHLEEDFLSSAPTTSTMSSFSLTAEPDEDPSGLPKGPISSTRFFFNPCTTKSIMEEAKAETDVLKILPFGDPWPKTTRVAPAGIEKASFHEESVALALASDDPYHDFRASMAEMVEAHQLREWPRLQELLHCYLRLNEEKTHEIIVLAFVDLLMHLVSKDKEGEGLGGQVGALDLAGAVYTFSFTRAVHQRWRLPCILIWIGGHQLKRGNLWRTILSSNHPIYSNRTSYITIVED</sequence>
<protein>
    <recommendedName>
        <fullName evidence="6">Transcription repressor</fullName>
    </recommendedName>
    <alternativeName>
        <fullName evidence="6">Ovate family protein</fullName>
    </alternativeName>
</protein>
<comment type="function">
    <text evidence="6">Transcriptional repressor that regulates multiple aspects of plant growth and development.</text>
</comment>
<evidence type="ECO:0000256" key="4">
    <source>
        <dbReference type="ARBA" id="ARBA00023163"/>
    </source>
</evidence>
<evidence type="ECO:0000256" key="2">
    <source>
        <dbReference type="ARBA" id="ARBA00022491"/>
    </source>
</evidence>
<dbReference type="InterPro" id="IPR006458">
    <property type="entry name" value="Ovate_C"/>
</dbReference>
<dbReference type="NCBIfam" id="TIGR01568">
    <property type="entry name" value="A_thal_3678"/>
    <property type="match status" value="1"/>
</dbReference>
<dbReference type="PANTHER" id="PTHR33057:SF218">
    <property type="entry name" value="TRANSCRIPTION REPRESSOR"/>
    <property type="match status" value="1"/>
</dbReference>
<reference evidence="10" key="1">
    <citation type="submission" date="2025-08" db="UniProtKB">
        <authorList>
            <consortium name="RefSeq"/>
        </authorList>
    </citation>
    <scope>IDENTIFICATION</scope>
</reference>
<dbReference type="GO" id="GO:0005634">
    <property type="term" value="C:nucleus"/>
    <property type="evidence" value="ECO:0007669"/>
    <property type="project" value="UniProtKB-SubCell"/>
</dbReference>
<keyword evidence="9" id="KW-1185">Reference proteome</keyword>
<gene>
    <name evidence="10" type="primary">LOC105054197</name>
</gene>
<dbReference type="InterPro" id="IPR038933">
    <property type="entry name" value="Ovate"/>
</dbReference>
<dbReference type="Pfam" id="PF04844">
    <property type="entry name" value="Ovate"/>
    <property type="match status" value="1"/>
</dbReference>
<keyword evidence="2 6" id="KW-0678">Repressor</keyword>
<evidence type="ECO:0000256" key="5">
    <source>
        <dbReference type="ARBA" id="ARBA00023242"/>
    </source>
</evidence>
<evidence type="ECO:0000256" key="1">
    <source>
        <dbReference type="ARBA" id="ARBA00004123"/>
    </source>
</evidence>
<evidence type="ECO:0000256" key="6">
    <source>
        <dbReference type="RuleBase" id="RU367028"/>
    </source>
</evidence>
<dbReference type="PROSITE" id="PS51754">
    <property type="entry name" value="OVATE"/>
    <property type="match status" value="1"/>
</dbReference>
<dbReference type="OrthoDB" id="767084at2759"/>
<evidence type="ECO:0000313" key="9">
    <source>
        <dbReference type="Proteomes" id="UP000504607"/>
    </source>
</evidence>
<dbReference type="PANTHER" id="PTHR33057">
    <property type="entry name" value="TRANSCRIPTION REPRESSOR OFP7-RELATED"/>
    <property type="match status" value="1"/>
</dbReference>
<feature type="region of interest" description="Disordered" evidence="7">
    <location>
        <begin position="83"/>
        <end position="105"/>
    </location>
</feature>
<dbReference type="Proteomes" id="UP000504607">
    <property type="component" value="Chromosome 11"/>
</dbReference>
<dbReference type="GO" id="GO:0045892">
    <property type="term" value="P:negative regulation of DNA-templated transcription"/>
    <property type="evidence" value="ECO:0007669"/>
    <property type="project" value="UniProtKB-UniRule"/>
</dbReference>
<name>A0A6I9S5Z7_ELAGV</name>
<keyword evidence="4 6" id="KW-0804">Transcription</keyword>
<evidence type="ECO:0000313" key="10">
    <source>
        <dbReference type="RefSeq" id="XP_010933951.1"/>
    </source>
</evidence>
<keyword evidence="3 6" id="KW-0805">Transcription regulation</keyword>
<dbReference type="InParanoid" id="A0A6I9S5Z7"/>
<dbReference type="RefSeq" id="XP_010933951.1">
    <property type="nucleotide sequence ID" value="XM_010935649.3"/>
</dbReference>
<proteinExistence type="predicted"/>
<dbReference type="AlphaFoldDB" id="A0A6I9S5Z7"/>
<evidence type="ECO:0000256" key="3">
    <source>
        <dbReference type="ARBA" id="ARBA00023015"/>
    </source>
</evidence>
<evidence type="ECO:0000256" key="7">
    <source>
        <dbReference type="SAM" id="MobiDB-lite"/>
    </source>
</evidence>
<comment type="subcellular location">
    <subcellularLocation>
        <location evidence="1 6">Nucleus</location>
    </subcellularLocation>
</comment>
<keyword evidence="5 6" id="KW-0539">Nucleus</keyword>
<accession>A0A6I9S5Z7</accession>
<evidence type="ECO:0000259" key="8">
    <source>
        <dbReference type="PROSITE" id="PS51754"/>
    </source>
</evidence>
<organism evidence="9 10">
    <name type="scientific">Elaeis guineensis var. tenera</name>
    <name type="common">Oil palm</name>
    <dbReference type="NCBI Taxonomy" id="51953"/>
    <lineage>
        <taxon>Eukaryota</taxon>
        <taxon>Viridiplantae</taxon>
        <taxon>Streptophyta</taxon>
        <taxon>Embryophyta</taxon>
        <taxon>Tracheophyta</taxon>
        <taxon>Spermatophyta</taxon>
        <taxon>Magnoliopsida</taxon>
        <taxon>Liliopsida</taxon>
        <taxon>Arecaceae</taxon>
        <taxon>Arecoideae</taxon>
        <taxon>Cocoseae</taxon>
        <taxon>Elaeidinae</taxon>
        <taxon>Elaeis</taxon>
    </lineage>
</organism>
<feature type="domain" description="OVATE" evidence="8">
    <location>
        <begin position="168"/>
        <end position="227"/>
    </location>
</feature>